<evidence type="ECO:0000256" key="5">
    <source>
        <dbReference type="ARBA" id="ARBA00022777"/>
    </source>
</evidence>
<keyword evidence="6" id="KW-0067">ATP-binding</keyword>
<dbReference type="InterPro" id="IPR017665">
    <property type="entry name" value="Guanylate_kinase"/>
</dbReference>
<feature type="domain" description="Guanylate kinase-like" evidence="7">
    <location>
        <begin position="1"/>
        <end position="178"/>
    </location>
</feature>
<evidence type="ECO:0000256" key="3">
    <source>
        <dbReference type="ARBA" id="ARBA00022679"/>
    </source>
</evidence>
<dbReference type="Pfam" id="PF00625">
    <property type="entry name" value="Guanylate_kin"/>
    <property type="match status" value="1"/>
</dbReference>
<name>A0A485M730_9ZZZZ</name>
<dbReference type="GO" id="GO:0005829">
    <property type="term" value="C:cytosol"/>
    <property type="evidence" value="ECO:0007669"/>
    <property type="project" value="TreeGrafter"/>
</dbReference>
<sequence>MRIFISGPSGVGKSTIIAEILKSNPDFVLSISYTTRPPRPREVDGRDYFFVTNEVFEEMKVRNEFLEWARVHDNLYGTSLSWMEDRERQGRNILLDIDVQGVRQAQQKNSPGVYIFILPPSIEELARRLARRGTEDDESLRIRLKNAKSELKSWDMYDYLVVNDDIARAIQDVQSIINASRCARDEIIEKVPWLREIE</sequence>
<evidence type="ECO:0000259" key="7">
    <source>
        <dbReference type="PROSITE" id="PS50052"/>
    </source>
</evidence>
<dbReference type="InterPro" id="IPR027417">
    <property type="entry name" value="P-loop_NTPase"/>
</dbReference>
<dbReference type="EMBL" id="CAADRM010000154">
    <property type="protein sequence ID" value="VFU18590.1"/>
    <property type="molecule type" value="Genomic_DNA"/>
</dbReference>
<dbReference type="CDD" id="cd00071">
    <property type="entry name" value="GMPK"/>
    <property type="match status" value="1"/>
</dbReference>
<dbReference type="PROSITE" id="PS00856">
    <property type="entry name" value="GUANYLATE_KINASE_1"/>
    <property type="match status" value="1"/>
</dbReference>
<dbReference type="SMART" id="SM00072">
    <property type="entry name" value="GuKc"/>
    <property type="match status" value="1"/>
</dbReference>
<dbReference type="InterPro" id="IPR020590">
    <property type="entry name" value="Guanylate_kinase_CS"/>
</dbReference>
<evidence type="ECO:0000256" key="4">
    <source>
        <dbReference type="ARBA" id="ARBA00022741"/>
    </source>
</evidence>
<keyword evidence="5 8" id="KW-0418">Kinase</keyword>
<dbReference type="PROSITE" id="PS50052">
    <property type="entry name" value="GUANYLATE_KINASE_2"/>
    <property type="match status" value="1"/>
</dbReference>
<dbReference type="Gene3D" id="3.30.63.10">
    <property type="entry name" value="Guanylate Kinase phosphate binding domain"/>
    <property type="match status" value="1"/>
</dbReference>
<keyword evidence="4" id="KW-0547">Nucleotide-binding</keyword>
<dbReference type="Gene3D" id="3.40.50.300">
    <property type="entry name" value="P-loop containing nucleotide triphosphate hydrolases"/>
    <property type="match status" value="1"/>
</dbReference>
<keyword evidence="3 8" id="KW-0808">Transferase</keyword>
<dbReference type="EC" id="2.7.4.8" evidence="2"/>
<dbReference type="SUPFAM" id="SSF52540">
    <property type="entry name" value="P-loop containing nucleoside triphosphate hydrolases"/>
    <property type="match status" value="1"/>
</dbReference>
<dbReference type="GO" id="GO:0005524">
    <property type="term" value="F:ATP binding"/>
    <property type="evidence" value="ECO:0007669"/>
    <property type="project" value="UniProtKB-KW"/>
</dbReference>
<evidence type="ECO:0000313" key="8">
    <source>
        <dbReference type="EMBL" id="VFU18590.1"/>
    </source>
</evidence>
<dbReference type="PANTHER" id="PTHR23117:SF13">
    <property type="entry name" value="GUANYLATE KINASE"/>
    <property type="match status" value="1"/>
</dbReference>
<dbReference type="PANTHER" id="PTHR23117">
    <property type="entry name" value="GUANYLATE KINASE-RELATED"/>
    <property type="match status" value="1"/>
</dbReference>
<dbReference type="InterPro" id="IPR008144">
    <property type="entry name" value="Guanylate_kin-like_dom"/>
</dbReference>
<gene>
    <name evidence="8" type="primary">gmk</name>
    <name evidence="8" type="ORF">SCFA_860011</name>
</gene>
<dbReference type="HAMAP" id="MF_00328">
    <property type="entry name" value="Guanylate_kinase"/>
    <property type="match status" value="1"/>
</dbReference>
<dbReference type="InterPro" id="IPR008145">
    <property type="entry name" value="GK/Ca_channel_bsu"/>
</dbReference>
<dbReference type="NCBIfam" id="TIGR03263">
    <property type="entry name" value="guanyl_kin"/>
    <property type="match status" value="1"/>
</dbReference>
<protein>
    <recommendedName>
        <fullName evidence="2">guanylate kinase</fullName>
        <ecNumber evidence="2">2.7.4.8</ecNumber>
    </recommendedName>
</protein>
<accession>A0A485M730</accession>
<reference evidence="8" key="1">
    <citation type="submission" date="2019-03" db="EMBL/GenBank/DDBJ databases">
        <authorList>
            <person name="Hao L."/>
        </authorList>
    </citation>
    <scope>NUCLEOTIDE SEQUENCE</scope>
</reference>
<comment type="similarity">
    <text evidence="1">Belongs to the guanylate kinase family.</text>
</comment>
<evidence type="ECO:0000256" key="2">
    <source>
        <dbReference type="ARBA" id="ARBA00012961"/>
    </source>
</evidence>
<organism evidence="8">
    <name type="scientific">anaerobic digester metagenome</name>
    <dbReference type="NCBI Taxonomy" id="1263854"/>
    <lineage>
        <taxon>unclassified sequences</taxon>
        <taxon>metagenomes</taxon>
        <taxon>ecological metagenomes</taxon>
    </lineage>
</organism>
<dbReference type="GO" id="GO:0004385">
    <property type="term" value="F:GMP kinase activity"/>
    <property type="evidence" value="ECO:0007669"/>
    <property type="project" value="UniProtKB-EC"/>
</dbReference>
<dbReference type="AlphaFoldDB" id="A0A485M730"/>
<evidence type="ECO:0000256" key="1">
    <source>
        <dbReference type="ARBA" id="ARBA00005790"/>
    </source>
</evidence>
<evidence type="ECO:0000256" key="6">
    <source>
        <dbReference type="ARBA" id="ARBA00022840"/>
    </source>
</evidence>
<proteinExistence type="inferred from homology"/>
<dbReference type="FunFam" id="3.30.63.10:FF:000002">
    <property type="entry name" value="Guanylate kinase 1"/>
    <property type="match status" value="1"/>
</dbReference>